<dbReference type="Gene3D" id="1.10.620.20">
    <property type="entry name" value="Ribonucleotide Reductase, subunit A"/>
    <property type="match status" value="1"/>
</dbReference>
<protein>
    <submittedName>
        <fullName evidence="10">Acyl-ACP desaturase</fullName>
    </submittedName>
</protein>
<evidence type="ECO:0000256" key="6">
    <source>
        <dbReference type="ARBA" id="ARBA00023002"/>
    </source>
</evidence>
<dbReference type="InterPro" id="IPR012348">
    <property type="entry name" value="RNR-like"/>
</dbReference>
<dbReference type="Proteomes" id="UP000294513">
    <property type="component" value="Unassembled WGS sequence"/>
</dbReference>
<dbReference type="InterPro" id="IPR009078">
    <property type="entry name" value="Ferritin-like_SF"/>
</dbReference>
<dbReference type="GO" id="GO:0006633">
    <property type="term" value="P:fatty acid biosynthetic process"/>
    <property type="evidence" value="ECO:0007669"/>
    <property type="project" value="UniProtKB-KW"/>
</dbReference>
<dbReference type="EMBL" id="SMKU01000133">
    <property type="protein sequence ID" value="TDD81750.1"/>
    <property type="molecule type" value="Genomic_DNA"/>
</dbReference>
<keyword evidence="4" id="KW-0479">Metal-binding</keyword>
<evidence type="ECO:0000313" key="11">
    <source>
        <dbReference type="Proteomes" id="UP000294513"/>
    </source>
</evidence>
<comment type="cofactor">
    <cofactor evidence="1">
        <name>Fe(2+)</name>
        <dbReference type="ChEBI" id="CHEBI:29033"/>
    </cofactor>
</comment>
<accession>A0A4R5BAN4</accession>
<dbReference type="Pfam" id="PF03405">
    <property type="entry name" value="FA_desaturase_2"/>
    <property type="match status" value="1"/>
</dbReference>
<evidence type="ECO:0000256" key="5">
    <source>
        <dbReference type="ARBA" id="ARBA00022832"/>
    </source>
</evidence>
<name>A0A4R5BAN4_9ACTN</name>
<evidence type="ECO:0000256" key="2">
    <source>
        <dbReference type="ARBA" id="ARBA00008749"/>
    </source>
</evidence>
<keyword evidence="11" id="KW-1185">Reference proteome</keyword>
<gene>
    <name evidence="10" type="ORF">E1298_23665</name>
</gene>
<keyword evidence="7" id="KW-0408">Iron</keyword>
<evidence type="ECO:0000256" key="3">
    <source>
        <dbReference type="ARBA" id="ARBA00022516"/>
    </source>
</evidence>
<comment type="caution">
    <text evidence="10">The sequence shown here is derived from an EMBL/GenBank/DDBJ whole genome shotgun (WGS) entry which is preliminary data.</text>
</comment>
<reference evidence="10 11" key="1">
    <citation type="submission" date="2019-03" db="EMBL/GenBank/DDBJ databases">
        <title>Draft genome sequences of novel Actinobacteria.</title>
        <authorList>
            <person name="Sahin N."/>
            <person name="Ay H."/>
            <person name="Saygin H."/>
        </authorList>
    </citation>
    <scope>NUCLEOTIDE SEQUENCE [LARGE SCALE GENOMIC DNA]</scope>
    <source>
        <strain evidence="10 11">H3C3</strain>
    </source>
</reference>
<dbReference type="GO" id="GO:0045300">
    <property type="term" value="F:stearoyl-[ACP] desaturase activity"/>
    <property type="evidence" value="ECO:0007669"/>
    <property type="project" value="InterPro"/>
</dbReference>
<evidence type="ECO:0000313" key="10">
    <source>
        <dbReference type="EMBL" id="TDD81750.1"/>
    </source>
</evidence>
<evidence type="ECO:0000256" key="1">
    <source>
        <dbReference type="ARBA" id="ARBA00001954"/>
    </source>
</evidence>
<evidence type="ECO:0000256" key="8">
    <source>
        <dbReference type="ARBA" id="ARBA00023098"/>
    </source>
</evidence>
<dbReference type="InterPro" id="IPR005067">
    <property type="entry name" value="Fatty_acid_desaturase-2"/>
</dbReference>
<keyword evidence="5" id="KW-0276">Fatty acid metabolism</keyword>
<keyword evidence="8" id="KW-0443">Lipid metabolism</keyword>
<sequence length="290" mass="32905">MTRSSGQGTSAGTPARSLPIRDIRAAVGPAVQRGADRTWSLGDLDWPAIRPDALTEDDRSVVRFITFIEDHIPGYLTWLLDAFPIVGEDIGIDDFCANREYFRFFVTWAADEERHAAALTRYQVEAGMAETDDLLRELAAEGRKRFELPYEHPLQAFTYTMIQEKATQLFYQRFKAAAAEPVLRDLLRRLARDEARHFALYGQLVETYLRRGQVHAVPHVKDVLSTFRMPLSETLTGYRRWSLQVADSVGYDHTEAYEALERLVRDVVNAPGALDDDGLMSMVAAIRRLP</sequence>
<keyword evidence="9" id="KW-0275">Fatty acid biosynthesis</keyword>
<evidence type="ECO:0000256" key="4">
    <source>
        <dbReference type="ARBA" id="ARBA00022723"/>
    </source>
</evidence>
<dbReference type="AlphaFoldDB" id="A0A4R5BAN4"/>
<dbReference type="RefSeq" id="WP_131896804.1">
    <property type="nucleotide sequence ID" value="NZ_SMKU01000133.1"/>
</dbReference>
<evidence type="ECO:0000256" key="9">
    <source>
        <dbReference type="ARBA" id="ARBA00023160"/>
    </source>
</evidence>
<keyword evidence="3" id="KW-0444">Lipid biosynthesis</keyword>
<evidence type="ECO:0000256" key="7">
    <source>
        <dbReference type="ARBA" id="ARBA00023004"/>
    </source>
</evidence>
<proteinExistence type="inferred from homology"/>
<organism evidence="10 11">
    <name type="scientific">Actinomadura rubrisoli</name>
    <dbReference type="NCBI Taxonomy" id="2530368"/>
    <lineage>
        <taxon>Bacteria</taxon>
        <taxon>Bacillati</taxon>
        <taxon>Actinomycetota</taxon>
        <taxon>Actinomycetes</taxon>
        <taxon>Streptosporangiales</taxon>
        <taxon>Thermomonosporaceae</taxon>
        <taxon>Actinomadura</taxon>
    </lineage>
</organism>
<keyword evidence="6" id="KW-0560">Oxidoreductase</keyword>
<dbReference type="OrthoDB" id="9810404at2"/>
<dbReference type="SUPFAM" id="SSF47240">
    <property type="entry name" value="Ferritin-like"/>
    <property type="match status" value="1"/>
</dbReference>
<dbReference type="GO" id="GO:0046872">
    <property type="term" value="F:metal ion binding"/>
    <property type="evidence" value="ECO:0007669"/>
    <property type="project" value="UniProtKB-KW"/>
</dbReference>
<comment type="similarity">
    <text evidence="2">Belongs to the fatty acid desaturase type 2 family.</text>
</comment>